<feature type="transmembrane region" description="Helical" evidence="1">
    <location>
        <begin position="12"/>
        <end position="34"/>
    </location>
</feature>
<sequence length="80" mass="7493">MYVAAAAKGSDALALVAAMGTTGLLVGPAVIGFIVGAAGLVPGMAAVAASALIVCLSATRMHLASAEAAYGDGGVTAMAD</sequence>
<dbReference type="EMBL" id="BMQA01000013">
    <property type="protein sequence ID" value="GGJ27451.1"/>
    <property type="molecule type" value="Genomic_DNA"/>
</dbReference>
<evidence type="ECO:0000313" key="2">
    <source>
        <dbReference type="EMBL" id="GGJ27451.1"/>
    </source>
</evidence>
<reference evidence="2" key="1">
    <citation type="journal article" date="2014" name="Int. J. Syst. Evol. Microbiol.">
        <title>Complete genome sequence of Corynebacterium casei LMG S-19264T (=DSM 44701T), isolated from a smear-ripened cheese.</title>
        <authorList>
            <consortium name="US DOE Joint Genome Institute (JGI-PGF)"/>
            <person name="Walter F."/>
            <person name="Albersmeier A."/>
            <person name="Kalinowski J."/>
            <person name="Ruckert C."/>
        </authorList>
    </citation>
    <scope>NUCLEOTIDE SEQUENCE</scope>
    <source>
        <strain evidence="2">JCM 3086</strain>
    </source>
</reference>
<comment type="caution">
    <text evidence="2">The sequence shown here is derived from an EMBL/GenBank/DDBJ whole genome shotgun (WGS) entry which is preliminary data.</text>
</comment>
<keyword evidence="3" id="KW-1185">Reference proteome</keyword>
<evidence type="ECO:0000313" key="3">
    <source>
        <dbReference type="Proteomes" id="UP000657574"/>
    </source>
</evidence>
<organism evidence="2 3">
    <name type="scientific">Streptomyces brasiliensis</name>
    <dbReference type="NCBI Taxonomy" id="1954"/>
    <lineage>
        <taxon>Bacteria</taxon>
        <taxon>Bacillati</taxon>
        <taxon>Actinomycetota</taxon>
        <taxon>Actinomycetes</taxon>
        <taxon>Kitasatosporales</taxon>
        <taxon>Streptomycetaceae</taxon>
        <taxon>Streptomyces</taxon>
    </lineage>
</organism>
<reference evidence="2" key="2">
    <citation type="submission" date="2020-09" db="EMBL/GenBank/DDBJ databases">
        <authorList>
            <person name="Sun Q."/>
            <person name="Ohkuma M."/>
        </authorList>
    </citation>
    <scope>NUCLEOTIDE SEQUENCE</scope>
    <source>
        <strain evidence="2">JCM 3086</strain>
    </source>
</reference>
<keyword evidence="1" id="KW-0472">Membrane</keyword>
<gene>
    <name evidence="2" type="ORF">GCM10010121_043380</name>
</gene>
<dbReference type="Proteomes" id="UP000657574">
    <property type="component" value="Unassembled WGS sequence"/>
</dbReference>
<keyword evidence="1" id="KW-0812">Transmembrane</keyword>
<keyword evidence="1" id="KW-1133">Transmembrane helix</keyword>
<protein>
    <submittedName>
        <fullName evidence="2">Uncharacterized protein</fullName>
    </submittedName>
</protein>
<evidence type="ECO:0000256" key="1">
    <source>
        <dbReference type="SAM" id="Phobius"/>
    </source>
</evidence>
<feature type="transmembrane region" description="Helical" evidence="1">
    <location>
        <begin position="40"/>
        <end position="59"/>
    </location>
</feature>
<name>A0A917KUP3_9ACTN</name>
<dbReference type="AlphaFoldDB" id="A0A917KUP3"/>
<accession>A0A917KUP3</accession>
<proteinExistence type="predicted"/>